<gene>
    <name evidence="3" type="ORF">PV11_01872</name>
</gene>
<evidence type="ECO:0000313" key="4">
    <source>
        <dbReference type="Proteomes" id="UP000053599"/>
    </source>
</evidence>
<evidence type="ECO:0000256" key="1">
    <source>
        <dbReference type="ARBA" id="ARBA00023002"/>
    </source>
</evidence>
<name>A0A0D1YXG0_9EURO</name>
<keyword evidence="1" id="KW-0560">Oxidoreductase</keyword>
<evidence type="ECO:0000313" key="3">
    <source>
        <dbReference type="EMBL" id="KIV86249.1"/>
    </source>
</evidence>
<dbReference type="STRING" id="1016849.A0A0D1YXG0"/>
<protein>
    <recommendedName>
        <fullName evidence="2">NADP-dependent oxidoreductase domain-containing protein</fullName>
    </recommendedName>
</protein>
<dbReference type="EMBL" id="KN846951">
    <property type="protein sequence ID" value="KIV86249.1"/>
    <property type="molecule type" value="Genomic_DNA"/>
</dbReference>
<dbReference type="GO" id="GO:0016491">
    <property type="term" value="F:oxidoreductase activity"/>
    <property type="evidence" value="ECO:0007669"/>
    <property type="project" value="UniProtKB-KW"/>
</dbReference>
<dbReference type="PANTHER" id="PTHR43147:SF2">
    <property type="entry name" value="NADP-DEPENDENT OXIDOREDUCTASE DOMAIN-CONTAINING PROTEIN"/>
    <property type="match status" value="1"/>
</dbReference>
<organism evidence="3 4">
    <name type="scientific">Exophiala sideris</name>
    <dbReference type="NCBI Taxonomy" id="1016849"/>
    <lineage>
        <taxon>Eukaryota</taxon>
        <taxon>Fungi</taxon>
        <taxon>Dikarya</taxon>
        <taxon>Ascomycota</taxon>
        <taxon>Pezizomycotina</taxon>
        <taxon>Eurotiomycetes</taxon>
        <taxon>Chaetothyriomycetidae</taxon>
        <taxon>Chaetothyriales</taxon>
        <taxon>Herpotrichiellaceae</taxon>
        <taxon>Exophiala</taxon>
    </lineage>
</organism>
<dbReference type="InterPro" id="IPR023210">
    <property type="entry name" value="NADP_OxRdtase_dom"/>
</dbReference>
<sequence>MVARMALERKTGVTKAHVNLMTDTIIANLPPEGLRSVMRSILTTDPGFTSALELHTRMYLQKSASAPVSALFTKDDEGRWQVTADFALTQQRIRVMLGSGLCFQSLRLLKEVAKQSANMQFDQNSSHAQQLLSHLTSVDGDIVQAMTAVEKILHMGHGIRQLSHDEEEPLKELMQSMLICRSKWSNQQQEFPFERSLASVAGILAEALDTPDELHLDNSLTATLHADLPSHVETFELAGRILPRLFSGLWQLSSPSWGVASKAKIFQQFSKHVATGFTAYDMADHYGDAEVLFGQFRASCSQPELIFGATKLCIFQPTTVTKELLHDNITERCRRMSSTTIDLLQFHWQFYDDPQYIEALRLLHNDKRVRLLGLCNFDTARVQEILEAGIHVVTNQVQFSLIDTRPTMKMGKVCEEHEVKLMTYGTLCGGFIADKWLGKPEPELFSTSITPSQRKYFEMILAWGGWTLFQELLQNLKDIADKHDVAISNVAARWVLDFPYVGAVIVGARMGVSEHVDQNLDSYGWHLDADDQAAIDRVLRKSRSIEMFEVMGDCGGEYR</sequence>
<dbReference type="Proteomes" id="UP000053599">
    <property type="component" value="Unassembled WGS sequence"/>
</dbReference>
<dbReference type="CDD" id="cd19101">
    <property type="entry name" value="AKR_unchar"/>
    <property type="match status" value="1"/>
</dbReference>
<reference evidence="3 4" key="1">
    <citation type="submission" date="2015-01" db="EMBL/GenBank/DDBJ databases">
        <title>The Genome Sequence of Exophiala sideris CBS121828.</title>
        <authorList>
            <consortium name="The Broad Institute Genomics Platform"/>
            <person name="Cuomo C."/>
            <person name="de Hoog S."/>
            <person name="Gorbushina A."/>
            <person name="Stielow B."/>
            <person name="Teixiera M."/>
            <person name="Abouelleil A."/>
            <person name="Chapman S.B."/>
            <person name="Priest M."/>
            <person name="Young S.K."/>
            <person name="Wortman J."/>
            <person name="Nusbaum C."/>
            <person name="Birren B."/>
        </authorList>
    </citation>
    <scope>NUCLEOTIDE SEQUENCE [LARGE SCALE GENOMIC DNA]</scope>
    <source>
        <strain evidence="3 4">CBS 121828</strain>
    </source>
</reference>
<evidence type="ECO:0000259" key="2">
    <source>
        <dbReference type="Pfam" id="PF00248"/>
    </source>
</evidence>
<dbReference type="InterPro" id="IPR036812">
    <property type="entry name" value="NAD(P)_OxRdtase_dom_sf"/>
</dbReference>
<dbReference type="HOGENOM" id="CLU_036199_0_0_1"/>
<feature type="domain" description="NADP-dependent oxidoreductase" evidence="2">
    <location>
        <begin position="245"/>
        <end position="539"/>
    </location>
</feature>
<dbReference type="PANTHER" id="PTHR43147">
    <property type="entry name" value="PROTEIN TAS"/>
    <property type="match status" value="1"/>
</dbReference>
<accession>A0A0D1YXG0</accession>
<dbReference type="PROSITE" id="PS00062">
    <property type="entry name" value="ALDOKETO_REDUCTASE_2"/>
    <property type="match status" value="1"/>
</dbReference>
<dbReference type="OrthoDB" id="686384at2759"/>
<dbReference type="Gene3D" id="3.20.20.100">
    <property type="entry name" value="NADP-dependent oxidoreductase domain"/>
    <property type="match status" value="1"/>
</dbReference>
<dbReference type="InterPro" id="IPR018170">
    <property type="entry name" value="Aldo/ket_reductase_CS"/>
</dbReference>
<dbReference type="SUPFAM" id="SSF51430">
    <property type="entry name" value="NAD(P)-linked oxidoreductase"/>
    <property type="match status" value="1"/>
</dbReference>
<proteinExistence type="predicted"/>
<dbReference type="Pfam" id="PF00248">
    <property type="entry name" value="Aldo_ket_red"/>
    <property type="match status" value="1"/>
</dbReference>
<dbReference type="AlphaFoldDB" id="A0A0D1YXG0"/>